<proteinExistence type="predicted"/>
<dbReference type="OrthoDB" id="7864804at2"/>
<gene>
    <name evidence="1" type="ORF">AUP44_22190</name>
</gene>
<reference evidence="1 2" key="1">
    <citation type="submission" date="2015-12" db="EMBL/GenBank/DDBJ databases">
        <title>Genome sequence of Tistrella mobilis MCCC 1A02139.</title>
        <authorList>
            <person name="Lu L."/>
            <person name="Lai Q."/>
            <person name="Shao Z."/>
            <person name="Qian P."/>
        </authorList>
    </citation>
    <scope>NUCLEOTIDE SEQUENCE [LARGE SCALE GENOMIC DNA]</scope>
    <source>
        <strain evidence="1 2">MCCC 1A02139</strain>
    </source>
</reference>
<comment type="caution">
    <text evidence="1">The sequence shown here is derived from an EMBL/GenBank/DDBJ whole genome shotgun (WGS) entry which is preliminary data.</text>
</comment>
<dbReference type="GeneID" id="97243207"/>
<organism evidence="1 2">
    <name type="scientific">Tistrella mobilis</name>
    <dbReference type="NCBI Taxonomy" id="171437"/>
    <lineage>
        <taxon>Bacteria</taxon>
        <taxon>Pseudomonadati</taxon>
        <taxon>Pseudomonadota</taxon>
        <taxon>Alphaproteobacteria</taxon>
        <taxon>Geminicoccales</taxon>
        <taxon>Geminicoccaceae</taxon>
        <taxon>Tistrella</taxon>
    </lineage>
</organism>
<dbReference type="AlphaFoldDB" id="A0A162LQQ8"/>
<evidence type="ECO:0000313" key="2">
    <source>
        <dbReference type="Proteomes" id="UP000075787"/>
    </source>
</evidence>
<protein>
    <submittedName>
        <fullName evidence="1">Uncharacterized protein</fullName>
    </submittedName>
</protein>
<dbReference type="Proteomes" id="UP000075787">
    <property type="component" value="Unassembled WGS sequence"/>
</dbReference>
<dbReference type="EMBL" id="LPZR01000045">
    <property type="protein sequence ID" value="KYO56360.1"/>
    <property type="molecule type" value="Genomic_DNA"/>
</dbReference>
<accession>A0A162LQQ8</accession>
<sequence>MKGGLGFREARRRLIRALETGAYQHEARAAIDTKNLLHTGQVSAFDVIEIVRRCRGQNHVSSPHHLVPEVEVHVLRRDGWYVKFYFLGDPDAVFISVHR</sequence>
<name>A0A162LQQ8_9PROT</name>
<evidence type="ECO:0000313" key="1">
    <source>
        <dbReference type="EMBL" id="KYO56360.1"/>
    </source>
</evidence>
<dbReference type="RefSeq" id="WP_062761897.1">
    <property type="nucleotide sequence ID" value="NZ_CP121045.1"/>
</dbReference>